<gene>
    <name evidence="1" type="ORF">L3Q82_005999</name>
</gene>
<keyword evidence="2" id="KW-1185">Reference proteome</keyword>
<sequence>MILLHNLDSSTSADTFSSRQVFVLLSVTVGGYIFGSGTKLFVTDEQVVKPVVSVYPAASRAHLEGKSSLLCVASAMFPPLVQFSWKRQKEDGPLEELPPAEGEQLELSESGCTGTIRVIDQDAINKYKYRCYVRPARGGQRGGHRRTRGFSASITITSTITFNITSTIISTVTSTNTSSIMSTITSTTMSCSSVLPVSVQGEAALPAAVLSADSEESAASERHFSPGSPEETPLHKMLFLPAAALCCLCSALVAMAAELIQEDLTLTRRVGQKVSFSCGTDQCSGSYVYWYQKERHRNIHKDS</sequence>
<protein>
    <submittedName>
        <fullName evidence="1">Uncharacterized protein</fullName>
    </submittedName>
</protein>
<evidence type="ECO:0000313" key="2">
    <source>
        <dbReference type="Proteomes" id="UP000831701"/>
    </source>
</evidence>
<accession>A0ACB8X276</accession>
<proteinExistence type="predicted"/>
<dbReference type="Proteomes" id="UP000831701">
    <property type="component" value="Chromosome 3"/>
</dbReference>
<reference evidence="1" key="1">
    <citation type="submission" date="2022-04" db="EMBL/GenBank/DDBJ databases">
        <title>Jade perch genome.</title>
        <authorList>
            <person name="Chao B."/>
        </authorList>
    </citation>
    <scope>NUCLEOTIDE SEQUENCE</scope>
    <source>
        <strain evidence="1">CB-2022</strain>
    </source>
</reference>
<evidence type="ECO:0000313" key="1">
    <source>
        <dbReference type="EMBL" id="KAI3374134.1"/>
    </source>
</evidence>
<name>A0ACB8X276_9TELE</name>
<dbReference type="EMBL" id="CM041533">
    <property type="protein sequence ID" value="KAI3374134.1"/>
    <property type="molecule type" value="Genomic_DNA"/>
</dbReference>
<organism evidence="1 2">
    <name type="scientific">Scortum barcoo</name>
    <name type="common">barcoo grunter</name>
    <dbReference type="NCBI Taxonomy" id="214431"/>
    <lineage>
        <taxon>Eukaryota</taxon>
        <taxon>Metazoa</taxon>
        <taxon>Chordata</taxon>
        <taxon>Craniata</taxon>
        <taxon>Vertebrata</taxon>
        <taxon>Euteleostomi</taxon>
        <taxon>Actinopterygii</taxon>
        <taxon>Neopterygii</taxon>
        <taxon>Teleostei</taxon>
        <taxon>Neoteleostei</taxon>
        <taxon>Acanthomorphata</taxon>
        <taxon>Eupercaria</taxon>
        <taxon>Centrarchiformes</taxon>
        <taxon>Terapontoidei</taxon>
        <taxon>Terapontidae</taxon>
        <taxon>Scortum</taxon>
    </lineage>
</organism>
<comment type="caution">
    <text evidence="1">The sequence shown here is derived from an EMBL/GenBank/DDBJ whole genome shotgun (WGS) entry which is preliminary data.</text>
</comment>